<feature type="transmembrane region" description="Helical" evidence="3">
    <location>
        <begin position="1800"/>
        <end position="1827"/>
    </location>
</feature>
<feature type="region of interest" description="Disordered" evidence="2">
    <location>
        <begin position="699"/>
        <end position="741"/>
    </location>
</feature>
<dbReference type="Gene3D" id="2.60.120.10">
    <property type="entry name" value="Jelly Rolls"/>
    <property type="match status" value="2"/>
</dbReference>
<comment type="caution">
    <text evidence="5">The sequence shown here is derived from an EMBL/GenBank/DDBJ whole genome shotgun (WGS) entry which is preliminary data.</text>
</comment>
<reference evidence="5 6" key="1">
    <citation type="journal article" date="2014" name="Mol. Plant">
        <title>Chromosome Scale Genome Assembly and Transcriptome Profiling of Nannochloropsis gaditana in Nitrogen Depletion.</title>
        <authorList>
            <person name="Corteggiani Carpinelli E."/>
            <person name="Telatin A."/>
            <person name="Vitulo N."/>
            <person name="Forcato C."/>
            <person name="D'Angelo M."/>
            <person name="Schiavon R."/>
            <person name="Vezzi A."/>
            <person name="Giacometti G.M."/>
            <person name="Morosinotto T."/>
            <person name="Valle G."/>
        </authorList>
    </citation>
    <scope>NUCLEOTIDE SEQUENCE [LARGE SCALE GENOMIC DNA]</scope>
    <source>
        <strain evidence="5 6">B-31</strain>
    </source>
</reference>
<dbReference type="Gene3D" id="1.10.287.630">
    <property type="entry name" value="Helix hairpin bin"/>
    <property type="match status" value="1"/>
</dbReference>
<proteinExistence type="predicted"/>
<keyword evidence="5" id="KW-0813">Transport</keyword>
<dbReference type="SUPFAM" id="SSF81324">
    <property type="entry name" value="Voltage-gated potassium channels"/>
    <property type="match status" value="2"/>
</dbReference>
<organism evidence="5 6">
    <name type="scientific">Nannochloropsis gaditana</name>
    <dbReference type="NCBI Taxonomy" id="72520"/>
    <lineage>
        <taxon>Eukaryota</taxon>
        <taxon>Sar</taxon>
        <taxon>Stramenopiles</taxon>
        <taxon>Ochrophyta</taxon>
        <taxon>Eustigmatophyceae</taxon>
        <taxon>Eustigmatales</taxon>
        <taxon>Monodopsidaceae</taxon>
        <taxon>Nannochloropsis</taxon>
    </lineage>
</organism>
<dbReference type="PROSITE" id="PS50088">
    <property type="entry name" value="ANK_REPEAT"/>
    <property type="match status" value="8"/>
</dbReference>
<feature type="domain" description="Cyclic nucleotide-binding" evidence="4">
    <location>
        <begin position="2035"/>
        <end position="2158"/>
    </location>
</feature>
<feature type="transmembrane region" description="Helical" evidence="3">
    <location>
        <begin position="305"/>
        <end position="327"/>
    </location>
</feature>
<feature type="transmembrane region" description="Helical" evidence="3">
    <location>
        <begin position="618"/>
        <end position="635"/>
    </location>
</feature>
<dbReference type="Pfam" id="PF12796">
    <property type="entry name" value="Ank_2"/>
    <property type="match status" value="6"/>
</dbReference>
<feature type="transmembrane region" description="Helical" evidence="3">
    <location>
        <begin position="1741"/>
        <end position="1758"/>
    </location>
</feature>
<dbReference type="InterPro" id="IPR018490">
    <property type="entry name" value="cNMP-bd_dom_sf"/>
</dbReference>
<keyword evidence="3" id="KW-0812">Transmembrane</keyword>
<feature type="domain" description="Cyclic nucleotide-binding" evidence="4">
    <location>
        <begin position="553"/>
        <end position="658"/>
    </location>
</feature>
<evidence type="ECO:0000313" key="5">
    <source>
        <dbReference type="EMBL" id="EWM25376.1"/>
    </source>
</evidence>
<dbReference type="SMART" id="SM00100">
    <property type="entry name" value="cNMP"/>
    <property type="match status" value="2"/>
</dbReference>
<dbReference type="Proteomes" id="UP000019335">
    <property type="component" value="Chromosome 11"/>
</dbReference>
<feature type="region of interest" description="Disordered" evidence="2">
    <location>
        <begin position="1"/>
        <end position="184"/>
    </location>
</feature>
<dbReference type="PANTHER" id="PTHR45743:SF2">
    <property type="entry name" value="POTASSIUM CHANNEL AKT1"/>
    <property type="match status" value="1"/>
</dbReference>
<dbReference type="PROSITE" id="PS50042">
    <property type="entry name" value="CNMP_BINDING_3"/>
    <property type="match status" value="2"/>
</dbReference>
<feature type="repeat" description="ANK" evidence="1">
    <location>
        <begin position="896"/>
        <end position="917"/>
    </location>
</feature>
<feature type="transmembrane region" description="Helical" evidence="3">
    <location>
        <begin position="452"/>
        <end position="477"/>
    </location>
</feature>
<feature type="repeat" description="ANK" evidence="1">
    <location>
        <begin position="766"/>
        <end position="798"/>
    </location>
</feature>
<feature type="transmembrane region" description="Helical" evidence="3">
    <location>
        <begin position="1928"/>
        <end position="1945"/>
    </location>
</feature>
<feature type="transmembrane region" description="Helical" evidence="3">
    <location>
        <begin position="422"/>
        <end position="440"/>
    </location>
</feature>
<feature type="transmembrane region" description="Helical" evidence="3">
    <location>
        <begin position="1703"/>
        <end position="1729"/>
    </location>
</feature>
<dbReference type="Pfam" id="PF00027">
    <property type="entry name" value="cNMP_binding"/>
    <property type="match status" value="1"/>
</dbReference>
<keyword evidence="6" id="KW-1185">Reference proteome</keyword>
<feature type="repeat" description="ANK" evidence="1">
    <location>
        <begin position="2342"/>
        <end position="2374"/>
    </location>
</feature>
<dbReference type="InterPro" id="IPR000595">
    <property type="entry name" value="cNMP-bd_dom"/>
</dbReference>
<keyword evidence="3" id="KW-0472">Membrane</keyword>
<dbReference type="SUPFAM" id="SSF48097">
    <property type="entry name" value="Regulator of G-protein signaling, RGS"/>
    <property type="match status" value="1"/>
</dbReference>
<gene>
    <name evidence="5" type="ORF">Naga_100005g2</name>
</gene>
<feature type="transmembrane region" description="Helical" evidence="3">
    <location>
        <begin position="1847"/>
        <end position="1866"/>
    </location>
</feature>
<accession>W7TXI8</accession>
<feature type="repeat" description="ANK" evidence="1">
    <location>
        <begin position="995"/>
        <end position="1027"/>
    </location>
</feature>
<feature type="compositionally biased region" description="Basic and acidic residues" evidence="2">
    <location>
        <begin position="1"/>
        <end position="17"/>
    </location>
</feature>
<protein>
    <submittedName>
        <fullName evidence="5">Potassium channel skor</fullName>
    </submittedName>
</protein>
<name>W7TXI8_9STRA</name>
<feature type="transmembrane region" description="Helical" evidence="3">
    <location>
        <begin position="371"/>
        <end position="389"/>
    </location>
</feature>
<dbReference type="GO" id="GO:0005249">
    <property type="term" value="F:voltage-gated potassium channel activity"/>
    <property type="evidence" value="ECO:0007669"/>
    <property type="project" value="InterPro"/>
</dbReference>
<feature type="compositionally biased region" description="Gly residues" evidence="2">
    <location>
        <begin position="155"/>
        <end position="164"/>
    </location>
</feature>
<evidence type="ECO:0000256" key="3">
    <source>
        <dbReference type="SAM" id="Phobius"/>
    </source>
</evidence>
<dbReference type="CDD" id="cd00038">
    <property type="entry name" value="CAP_ED"/>
    <property type="match status" value="2"/>
</dbReference>
<evidence type="ECO:0000259" key="4">
    <source>
        <dbReference type="PROSITE" id="PS50042"/>
    </source>
</evidence>
<feature type="transmembrane region" description="Helical" evidence="3">
    <location>
        <begin position="255"/>
        <end position="277"/>
    </location>
</feature>
<dbReference type="SUPFAM" id="SSF51206">
    <property type="entry name" value="cAMP-binding domain-like"/>
    <property type="match status" value="2"/>
</dbReference>
<feature type="repeat" description="ANK" evidence="1">
    <location>
        <begin position="799"/>
        <end position="831"/>
    </location>
</feature>
<dbReference type="PANTHER" id="PTHR45743">
    <property type="entry name" value="POTASSIUM CHANNEL AKT1"/>
    <property type="match status" value="1"/>
</dbReference>
<evidence type="ECO:0000256" key="1">
    <source>
        <dbReference type="PROSITE-ProRule" id="PRU00023"/>
    </source>
</evidence>
<feature type="region of interest" description="Disordered" evidence="2">
    <location>
        <begin position="1189"/>
        <end position="1214"/>
    </location>
</feature>
<dbReference type="EMBL" id="AZIL01000936">
    <property type="protein sequence ID" value="EWM25376.1"/>
    <property type="molecule type" value="Genomic_DNA"/>
</dbReference>
<dbReference type="PROSITE" id="PS50297">
    <property type="entry name" value="ANK_REP_REGION"/>
    <property type="match status" value="6"/>
</dbReference>
<feature type="repeat" description="ANK" evidence="1">
    <location>
        <begin position="2441"/>
        <end position="2463"/>
    </location>
</feature>
<dbReference type="Gene3D" id="1.10.287.70">
    <property type="match status" value="2"/>
</dbReference>
<dbReference type="InterPro" id="IPR002110">
    <property type="entry name" value="Ankyrin_rpt"/>
</dbReference>
<dbReference type="Gene3D" id="1.25.40.20">
    <property type="entry name" value="Ankyrin repeat-containing domain"/>
    <property type="match status" value="6"/>
</dbReference>
<feature type="repeat" description="ANK" evidence="1">
    <location>
        <begin position="2242"/>
        <end position="2274"/>
    </location>
</feature>
<dbReference type="InterPro" id="IPR014710">
    <property type="entry name" value="RmlC-like_jellyroll"/>
</dbReference>
<keyword evidence="3" id="KW-1133">Transmembrane helix</keyword>
<keyword evidence="5" id="KW-0407">Ion channel</keyword>
<dbReference type="SMART" id="SM00248">
    <property type="entry name" value="ANK"/>
    <property type="match status" value="16"/>
</dbReference>
<keyword evidence="1" id="KW-0040">ANK repeat</keyword>
<feature type="transmembrane region" description="Helical" evidence="3">
    <location>
        <begin position="1900"/>
        <end position="1921"/>
    </location>
</feature>
<keyword evidence="5" id="KW-0406">Ion transport</keyword>
<sequence length="2813" mass="315319">MEEKVEDSSTGDKDKGSVADLEFGSNSVDSMGSDCSNCVSTPRRQPMHSTMGKNCENSSRGRGDGNAFKNESELPSLLTAAGRGLSNNQTGGNRGNRKCYGNETVNSNGSVHAGASSNSNGKAECTDNGSKDSGDGTLSVHPKPKLQGILKKEGLTGGNLGRSGMGRRSSSFYAPKGLSRSSNSLSTRFHLVPPSKTVRFRLESDNEKRPWFALLEIMDPGSLFMVRWKSLCIVFLSISFFRLPVIMAFGAHGLLIDFICDVYFFIDNVFALHTAYLKKGELITDRRRIARRYFSWKTFMRGERWSYLVFLMEFVPFYSAIIIMAFYTLPDWFLTLCAASRARRMYDLLSYFHALELRLDSDLRVLAVTKYGLVLFGSAHWFGCVWWAVARFSGFTESCWVSQFLRLTARPVSDESFRSTSFNYFLSLYWGFTVLTGTMVPGYAPDSSQETILSIVSIFSQVLIFSFLFGILLHYIVKKDANQEKYKSLIDKVERYAKMHELPRRLESSIKLCFTFQHQNRIGQDEEILSAIPMTMKTKILAYRYQMVAANEIFEGCQEHFVTSVLAVLRPKILIPGVTIFNRDDMTREAVFLEEGEVEVHAEDDAGAFRMIKPSEDVFPVVGAIAFFLGIPQPYTHKASMKSHVKLLTLSKDDYEDIRDRYPESRDQLIGNITAAVGLTRDGDMDDISGAVVLEMESPMGMPTDVGGDSNAAPLQEQRQRRQQQQQDQSQSQGVTAADLGVRTGETEKVALRRKVALGLRKKMDDELATMFNAVEEGDLESVKLLLDKGFKVNTTDYDLRSSLHFAATRGEDKIVELLTQRGADVHSRDRWGRNALQDAIDNGYTVVASMLAAQGAELRLRNSAGRLCAAAFTDNLFELQRLIENGVDCNVVDYDGRTALHLGACEGNNKVVEYLLLPINKCNPGVLDRWGISPLFDAIKHGNLSVARVLYENGARLSKGKAATFLCTAAANGDSSLLQMLFECGVETNIGDYDYRYPIHLAAAEGEVISVEFLAYAHAELSVKDRWGRTPLDDAITEGHLCCAKMLMSFGAEYTISIDAATQARIDAVDLKEVRAMVRAERTVQNQHKSVAKQLREMVKWMAAETETWQKSVEERLKHLKRTTDRMISGDEIDDFHLDTQDFLAQSDLSILVSERPERVTIESNMSYPDSYMLSRFISEASSSSDSAREFTSTSNAAKRAISSEATSSDRKQNHGLKSMQHFFLKWSLIHSAIKNWKEHLIVTARRDMHEPPGINKTALGTALRSLGVSVTDHDLDRAFEACKSGTEEVDTAQRVSGLGEIEEMTFLEGNAMISADKAANAPESVSCEDVVMAMPVWSFIMHAPAAGGSDLSRLQEAVHVICEGYRLLTRHGNGKLGRAAWMIQKRETDLGEFSSVIDQVFLDQDVIDKESFFLTVARWAALRDEDNGVSDDYGSGAYEKSTVLGLSPDDDASFQSQGGNLDKMPSGVAKSGTLRESRMPCDLGHSLSNSSWPELAANRLYLDRIESDSSLQGQMGSLSANQLPHLYVKKRNLWTRLCTAWKLFCIKRKLRASLKAGEGQSRTQLAMPDFARHFARLDLERCDWLDRNRTELLLARGFDADLSRGEWGLLAESLKDNVVGKVSLAAVERFWMELNGVSAKLQVASALDASQRGINSLNPSQRVLKDNAAFDAEGSKRIPGAMILVERRSWSEALLFDRKGWFISMWVVVMIVNALYYFLSVPFIIAFLRDEILGEYESCLWVAYAFDCLLLCDVLVKLNTSFIDTSCSVLVVNRRRIRHRYLTGGFLRDLVGMLPVDILVRFLGGSGTLVAFLRLPKLIFCYRLVNFFRRRSLNSSSRLAVDLQALLFSALGMIHILTCVWFFMTEGDPGNYQALSGYEDYGNYTNDPSGGGPFRLEYYIFCYMLITTIISTQGIYDVVMGQVREIWFTMFILLLNLSAWAYLMGTISGLCVTADESIAQSHELMTAVSRFIQHNPMPPGVSEELKGYFNINAQQKTQLSLTEQTQIYHSLPLSLQVEAARHISRDSLLCVEIFTKTSEYFLDSVSTLLDMELFGVGDYVYKADDICRSLYIVASGSVEVGKMNSETNEFEVDEIAGVGYALGQLEFLFDVRYMTSARVSGADDVRVFRLGKEDFTRVIKLYPMDEDILYENLSRLADDKMETSSRAPSTAQSMSTHSLDFTVVGGDDLMEKAMDSIDKAKKRSKEQRIRSFCNAAAEGNMDILQRLLRSGIDINGRDCNERTALMLATCADNFELVKWLVSLGAEVNLRDKFGGSALLDAMRHSTPLHMEIMGFLSKQGAVLELDDAAGELCQAAADGEKEKLARMLELNTSPDVADYDKRTPLHLAASEGRLDCVKLLLEYWADVNPIDRMGGTPLSDAVRHGHLHIQTLLRQHGGKLNMDPFELGTCACEAGSSGDLDSIRVLVENGADINTGDYDGRTALHMATCYNRLSVIEYLVSLPSINLNPLDRLVNTPLDDAEREGQGAIVKILQARGGVPGTHPSLKDQVAQQRQKKAEAEAVKKMRREADARLFEEWSLVQEDLSRVYSFMSEYLPSLCKNINILSMTLRSRRTQSTIDRSPRPDLAETRLYFYKSFLAFLERRYKVNLEMSLTLIEELEEVTSFEDKARIAGYIVERFLDAKSSDRVHFHPTQVGLVKERLLAAFPEKVFPVDLLEPFRASVVEKMEELLPDYFKSDFYYRACRQPNGFLWRVMKLSRLLHGLCNQILVDVINPFLKLCNRDALACVPHYSKSNRQAFREEFVKLKNNITSLQPVLHIVGYKSKHDAMQECIKERREKRTGNGGTGHRK</sequence>
<feature type="compositionally biased region" description="Polar residues" evidence="2">
    <location>
        <begin position="24"/>
        <end position="60"/>
    </location>
</feature>
<dbReference type="InterPro" id="IPR036770">
    <property type="entry name" value="Ankyrin_rpt-contain_sf"/>
</dbReference>
<dbReference type="SUPFAM" id="SSF48403">
    <property type="entry name" value="Ankyrin repeat"/>
    <property type="match status" value="2"/>
</dbReference>
<dbReference type="OrthoDB" id="426293at2759"/>
<evidence type="ECO:0000313" key="6">
    <source>
        <dbReference type="Proteomes" id="UP000019335"/>
    </source>
</evidence>
<feature type="compositionally biased region" description="Low complexity" evidence="2">
    <location>
        <begin position="723"/>
        <end position="733"/>
    </location>
</feature>
<dbReference type="InterPro" id="IPR036305">
    <property type="entry name" value="RGS_sf"/>
</dbReference>
<feature type="repeat" description="ANK" evidence="1">
    <location>
        <begin position="931"/>
        <end position="963"/>
    </location>
</feature>
<feature type="compositionally biased region" description="Polar residues" evidence="2">
    <location>
        <begin position="103"/>
        <end position="121"/>
    </location>
</feature>
<evidence type="ECO:0000256" key="2">
    <source>
        <dbReference type="SAM" id="MobiDB-lite"/>
    </source>
</evidence>
<dbReference type="InterPro" id="IPR045319">
    <property type="entry name" value="KAT/AKT"/>
</dbReference>